<dbReference type="Proteomes" id="UP000070054">
    <property type="component" value="Unassembled WGS sequence"/>
</dbReference>
<protein>
    <submittedName>
        <fullName evidence="3">Uncharacterized protein</fullName>
    </submittedName>
</protein>
<dbReference type="Gene3D" id="4.10.240.10">
    <property type="entry name" value="Zn(2)-C6 fungal-type DNA-binding domain"/>
    <property type="match status" value="1"/>
</dbReference>
<dbReference type="GO" id="GO:0008270">
    <property type="term" value="F:zinc ion binding"/>
    <property type="evidence" value="ECO:0007669"/>
    <property type="project" value="InterPro"/>
</dbReference>
<evidence type="ECO:0000256" key="2">
    <source>
        <dbReference type="SAM" id="MobiDB-lite"/>
    </source>
</evidence>
<dbReference type="EMBL" id="JEMN01001752">
    <property type="protein sequence ID" value="KXH27772.1"/>
    <property type="molecule type" value="Genomic_DNA"/>
</dbReference>
<dbReference type="OrthoDB" id="4356994at2759"/>
<dbReference type="CDD" id="cd00067">
    <property type="entry name" value="GAL4"/>
    <property type="match status" value="1"/>
</dbReference>
<sequence>MASSLNSATSLVNNGSKFAHWRIGSSSIMRGLPCVVDLRPWEMTCDVLTSSVIPGVKKIRCTGERPICSKCRASDRECYYSPHKPMGRPTSRRVRPQSSQPIRRERILPRRNASTRLLSPVHTDAASDSGNSNTREIDALLGSTSPQISSPLNPETFAIHPDLIDLEDNQGFADHSFDKSRPSQDLVSEGLAAFPPLTSDNQQTTDNCACLSVLYLLLEHLRVKEHLVAPDDFALLRNTFEPALQVLNCQRCPRRYFSIIQNAALLGVLCLCLTESYKRMLASISTEETRATEAGEKKRLGIHGALPGSSAYGEPSSTSAPSLFSVEVSPSEWGKIMRNIVRSEIFGAEGQKDNKYLTGFFDLMEQRQRRWHHTPPAPDCPPCYQSFCGSDDRQPSCLALLNNARRLIEHLGL</sequence>
<reference evidence="3 4" key="1">
    <citation type="submission" date="2014-02" db="EMBL/GenBank/DDBJ databases">
        <title>The genome sequence of Colletotrichum nymphaeae SA-01.</title>
        <authorList>
            <person name="Baroncelli R."/>
            <person name="Thon M.R."/>
        </authorList>
    </citation>
    <scope>NUCLEOTIDE SEQUENCE [LARGE SCALE GENOMIC DNA]</scope>
    <source>
        <strain evidence="3 4">SA-01</strain>
    </source>
</reference>
<name>A0A135RVQ4_9PEZI</name>
<dbReference type="GO" id="GO:0000981">
    <property type="term" value="F:DNA-binding transcription factor activity, RNA polymerase II-specific"/>
    <property type="evidence" value="ECO:0007669"/>
    <property type="project" value="InterPro"/>
</dbReference>
<dbReference type="AlphaFoldDB" id="A0A135RVQ4"/>
<accession>A0A135RVQ4</accession>
<proteinExistence type="predicted"/>
<dbReference type="InterPro" id="IPR001138">
    <property type="entry name" value="Zn2Cys6_DnaBD"/>
</dbReference>
<gene>
    <name evidence="3" type="ORF">CNYM01_06676</name>
</gene>
<keyword evidence="1" id="KW-0539">Nucleus</keyword>
<keyword evidence="4" id="KW-1185">Reference proteome</keyword>
<evidence type="ECO:0000313" key="3">
    <source>
        <dbReference type="EMBL" id="KXH27772.1"/>
    </source>
</evidence>
<comment type="caution">
    <text evidence="3">The sequence shown here is derived from an EMBL/GenBank/DDBJ whole genome shotgun (WGS) entry which is preliminary data.</text>
</comment>
<evidence type="ECO:0000313" key="4">
    <source>
        <dbReference type="Proteomes" id="UP000070054"/>
    </source>
</evidence>
<feature type="region of interest" description="Disordered" evidence="2">
    <location>
        <begin position="82"/>
        <end position="104"/>
    </location>
</feature>
<evidence type="ECO:0000256" key="1">
    <source>
        <dbReference type="ARBA" id="ARBA00023242"/>
    </source>
</evidence>
<organism evidence="3 4">
    <name type="scientific">Colletotrichum nymphaeae SA-01</name>
    <dbReference type="NCBI Taxonomy" id="1460502"/>
    <lineage>
        <taxon>Eukaryota</taxon>
        <taxon>Fungi</taxon>
        <taxon>Dikarya</taxon>
        <taxon>Ascomycota</taxon>
        <taxon>Pezizomycotina</taxon>
        <taxon>Sordariomycetes</taxon>
        <taxon>Hypocreomycetidae</taxon>
        <taxon>Glomerellales</taxon>
        <taxon>Glomerellaceae</taxon>
        <taxon>Colletotrichum</taxon>
        <taxon>Colletotrichum acutatum species complex</taxon>
    </lineage>
</organism>
<dbReference type="SUPFAM" id="SSF57701">
    <property type="entry name" value="Zn2/Cys6 DNA-binding domain"/>
    <property type="match status" value="1"/>
</dbReference>
<dbReference type="InterPro" id="IPR036864">
    <property type="entry name" value="Zn2-C6_fun-type_DNA-bd_sf"/>
</dbReference>